<evidence type="ECO:0000313" key="1">
    <source>
        <dbReference type="EMBL" id="KAI8000006.1"/>
    </source>
</evidence>
<comment type="caution">
    <text evidence="1">The sequence shown here is derived from an EMBL/GenBank/DDBJ whole genome shotgun (WGS) entry which is preliminary data.</text>
</comment>
<sequence length="245" mass="27966">MPFFPFPPSQPRPLLLQSLCYPNTLKPSRQLFNENCFLQTLHDPNSDLCFSLDDYCDFGPNFFYRNCPGVVTSADRDSLSRTFTLPDCDFLRWLIVNSPRYDVVIDVPMRDHIVLLFQLCLKAIMREATGLVDSILNKDGRELNPTAMSLYHGWLLFHDINFVSNDFHVLYNDGDVDVLRLDKECWELADNGHKPTKVGVKSRNIGYLKGKVPSWVGIPTSVALPFGVFEKVLSESLNQELSTNQ</sequence>
<accession>A0ACC0GIV7</accession>
<dbReference type="Proteomes" id="UP001060215">
    <property type="component" value="Chromosome 8"/>
</dbReference>
<dbReference type="EMBL" id="CM045765">
    <property type="protein sequence ID" value="KAI8000006.1"/>
    <property type="molecule type" value="Genomic_DNA"/>
</dbReference>
<organism evidence="1 2">
    <name type="scientific">Camellia lanceoleosa</name>
    <dbReference type="NCBI Taxonomy" id="1840588"/>
    <lineage>
        <taxon>Eukaryota</taxon>
        <taxon>Viridiplantae</taxon>
        <taxon>Streptophyta</taxon>
        <taxon>Embryophyta</taxon>
        <taxon>Tracheophyta</taxon>
        <taxon>Spermatophyta</taxon>
        <taxon>Magnoliopsida</taxon>
        <taxon>eudicotyledons</taxon>
        <taxon>Gunneridae</taxon>
        <taxon>Pentapetalae</taxon>
        <taxon>asterids</taxon>
        <taxon>Ericales</taxon>
        <taxon>Theaceae</taxon>
        <taxon>Camellia</taxon>
    </lineage>
</organism>
<keyword evidence="2" id="KW-1185">Reference proteome</keyword>
<protein>
    <submittedName>
        <fullName evidence="1">Uncharacterized protein</fullName>
    </submittedName>
</protein>
<evidence type="ECO:0000313" key="2">
    <source>
        <dbReference type="Proteomes" id="UP001060215"/>
    </source>
</evidence>
<gene>
    <name evidence="1" type="ORF">LOK49_LG09G00490</name>
</gene>
<reference evidence="1 2" key="1">
    <citation type="journal article" date="2022" name="Plant J.">
        <title>Chromosome-level genome of Camellia lanceoleosa provides a valuable resource for understanding genome evolution and self-incompatibility.</title>
        <authorList>
            <person name="Gong W."/>
            <person name="Xiao S."/>
            <person name="Wang L."/>
            <person name="Liao Z."/>
            <person name="Chang Y."/>
            <person name="Mo W."/>
            <person name="Hu G."/>
            <person name="Li W."/>
            <person name="Zhao G."/>
            <person name="Zhu H."/>
            <person name="Hu X."/>
            <person name="Ji K."/>
            <person name="Xiang X."/>
            <person name="Song Q."/>
            <person name="Yuan D."/>
            <person name="Jin S."/>
            <person name="Zhang L."/>
        </authorList>
    </citation>
    <scope>NUCLEOTIDE SEQUENCE [LARGE SCALE GENOMIC DNA]</scope>
    <source>
        <strain evidence="1">SQ_2022a</strain>
    </source>
</reference>
<proteinExistence type="predicted"/>
<name>A0ACC0GIV7_9ERIC</name>